<keyword evidence="1" id="KW-0812">Transmembrane</keyword>
<accession>A0ABR7VJR5</accession>
<name>A0ABR7VJR5_VIRHA</name>
<organism evidence="2 3">
    <name type="scientific">Virgibacillus halodenitrificans</name>
    <name type="common">Bacillus halodenitrificans</name>
    <dbReference type="NCBI Taxonomy" id="1482"/>
    <lineage>
        <taxon>Bacteria</taxon>
        <taxon>Bacillati</taxon>
        <taxon>Bacillota</taxon>
        <taxon>Bacilli</taxon>
        <taxon>Bacillales</taxon>
        <taxon>Bacillaceae</taxon>
        <taxon>Virgibacillus</taxon>
    </lineage>
</organism>
<dbReference type="Proteomes" id="UP000621631">
    <property type="component" value="Unassembled WGS sequence"/>
</dbReference>
<dbReference type="InterPro" id="IPR020017">
    <property type="entry name" value="XapX_domain"/>
</dbReference>
<proteinExistence type="predicted"/>
<protein>
    <submittedName>
        <fullName evidence="2">DUF1427 family protein</fullName>
    </submittedName>
</protein>
<dbReference type="InterPro" id="IPR009872">
    <property type="entry name" value="DUF1427"/>
</dbReference>
<keyword evidence="1" id="KW-0472">Membrane</keyword>
<evidence type="ECO:0000313" key="3">
    <source>
        <dbReference type="Proteomes" id="UP000621631"/>
    </source>
</evidence>
<feature type="transmembrane region" description="Helical" evidence="1">
    <location>
        <begin position="29"/>
        <end position="52"/>
    </location>
</feature>
<dbReference type="Pfam" id="PF07235">
    <property type="entry name" value="DUF1427"/>
    <property type="match status" value="1"/>
</dbReference>
<evidence type="ECO:0000256" key="1">
    <source>
        <dbReference type="SAM" id="Phobius"/>
    </source>
</evidence>
<keyword evidence="1" id="KW-1133">Transmembrane helix</keyword>
<gene>
    <name evidence="2" type="ORF">IC602_00580</name>
</gene>
<dbReference type="RefSeq" id="WP_019375976.1">
    <property type="nucleotide sequence ID" value="NZ_CP090006.1"/>
</dbReference>
<evidence type="ECO:0000313" key="2">
    <source>
        <dbReference type="EMBL" id="MBD1221102.1"/>
    </source>
</evidence>
<dbReference type="EMBL" id="JACWEZ010000001">
    <property type="protein sequence ID" value="MBD1221102.1"/>
    <property type="molecule type" value="Genomic_DNA"/>
</dbReference>
<sequence>MLQIVLSLIGGLLVGILFKFIKLPVPAPPLIGIVGVIGIFLGAQLVTAALSLF</sequence>
<dbReference type="NCBIfam" id="TIGR03510">
    <property type="entry name" value="XapX"/>
    <property type="match status" value="1"/>
</dbReference>
<reference evidence="2 3" key="1">
    <citation type="submission" date="2020-09" db="EMBL/GenBank/DDBJ databases">
        <title>Draft Genome Sequences of Oil-Oxidizing Bacteria Halomonas titanicae, Marinobacter lutaoensis, and Virgibacillus halodenitrificans Isolated from Highly Saline Environments.</title>
        <authorList>
            <person name="Grouzdev D.S."/>
            <person name="Sokolova D.S."/>
            <person name="Semenova E.M."/>
            <person name="Borzenkov I.A."/>
            <person name="Bidzhieva S.K."/>
            <person name="Poltaraus A.B."/>
            <person name="Nazina T.N."/>
        </authorList>
    </citation>
    <scope>NUCLEOTIDE SEQUENCE [LARGE SCALE GENOMIC DNA]</scope>
    <source>
        <strain evidence="2 3">VKM B-3472D</strain>
    </source>
</reference>
<comment type="caution">
    <text evidence="2">The sequence shown here is derived from an EMBL/GenBank/DDBJ whole genome shotgun (WGS) entry which is preliminary data.</text>
</comment>
<keyword evidence="3" id="KW-1185">Reference proteome</keyword>